<name>A0A1H2XUK8_9RHOB</name>
<protein>
    <submittedName>
        <fullName evidence="3">D-amino-acid dehydrogenase</fullName>
    </submittedName>
</protein>
<feature type="domain" description="FAD dependent oxidoreductase" evidence="2">
    <location>
        <begin position="4"/>
        <end position="393"/>
    </location>
</feature>
<dbReference type="PANTHER" id="PTHR13847">
    <property type="entry name" value="SARCOSINE DEHYDROGENASE-RELATED"/>
    <property type="match status" value="1"/>
</dbReference>
<keyword evidence="1" id="KW-0560">Oxidoreductase</keyword>
<dbReference type="Proteomes" id="UP000183400">
    <property type="component" value="Unassembled WGS sequence"/>
</dbReference>
<dbReference type="PANTHER" id="PTHR13847:SF289">
    <property type="entry name" value="GLYCINE OXIDASE"/>
    <property type="match status" value="1"/>
</dbReference>
<dbReference type="SUPFAM" id="SSF54373">
    <property type="entry name" value="FAD-linked reductases, C-terminal domain"/>
    <property type="match status" value="1"/>
</dbReference>
<dbReference type="EMBL" id="FNNP01000002">
    <property type="protein sequence ID" value="SDW96507.1"/>
    <property type="molecule type" value="Genomic_DNA"/>
</dbReference>
<dbReference type="Pfam" id="PF01266">
    <property type="entry name" value="DAO"/>
    <property type="match status" value="1"/>
</dbReference>
<keyword evidence="4" id="KW-1185">Reference proteome</keyword>
<evidence type="ECO:0000313" key="4">
    <source>
        <dbReference type="Proteomes" id="UP000183400"/>
    </source>
</evidence>
<dbReference type="InterPro" id="IPR036188">
    <property type="entry name" value="FAD/NAD-bd_sf"/>
</dbReference>
<evidence type="ECO:0000256" key="1">
    <source>
        <dbReference type="ARBA" id="ARBA00023002"/>
    </source>
</evidence>
<dbReference type="RefSeq" id="WP_074736595.1">
    <property type="nucleotide sequence ID" value="NZ_FNNP01000002.1"/>
</dbReference>
<dbReference type="GO" id="GO:0016491">
    <property type="term" value="F:oxidoreductase activity"/>
    <property type="evidence" value="ECO:0007669"/>
    <property type="project" value="UniProtKB-KW"/>
</dbReference>
<reference evidence="4" key="1">
    <citation type="submission" date="2016-10" db="EMBL/GenBank/DDBJ databases">
        <authorList>
            <person name="Varghese N."/>
            <person name="Submissions S."/>
        </authorList>
    </citation>
    <scope>NUCLEOTIDE SEQUENCE [LARGE SCALE GENOMIC DNA]</scope>
    <source>
        <strain evidence="4">DSM 27839</strain>
    </source>
</reference>
<dbReference type="SUPFAM" id="SSF51905">
    <property type="entry name" value="FAD/NAD(P)-binding domain"/>
    <property type="match status" value="1"/>
</dbReference>
<sequence length="414" mass="44345">MAQVVVIGGGVVGISCALTLQSQGHDVTVVEPGPVGEGASWASCGCIAVGEIVPLSQPGMLMKVPGWLLDSEAPLALRPASALKLLPWFARFTANARRSKMRAIAADLARLTFAATDDFKAQLTDVGHPEHLVERPVIKLFDDDNDLATMRTAFDLAREFGCTIDEVTGHEAHEMDPAIAPDFKHAALLRDWSFVTDPKLLVETLMQSFIGRGGVVVSDAAVDFARDGRHIHGVHIGDGRTLSADEFVIAAGTHSRVLAKELDVPLRMEGVMGYSTALHDSGIDLRHTVFYAKGGFGITPYQDALAVAGTAEFAGLNAKPDWNRADVLVKRAHRVLPGLKVKKSERRMGRRPFTPDTRPIIGRSRRLANVTFATGHGQLGLTLGATTARLVADVIAGKAPGIDIQAFSPDRFSA</sequence>
<organism evidence="3 4">
    <name type="scientific">Ruegeria halocynthiae</name>
    <dbReference type="NCBI Taxonomy" id="985054"/>
    <lineage>
        <taxon>Bacteria</taxon>
        <taxon>Pseudomonadati</taxon>
        <taxon>Pseudomonadota</taxon>
        <taxon>Alphaproteobacteria</taxon>
        <taxon>Rhodobacterales</taxon>
        <taxon>Roseobacteraceae</taxon>
        <taxon>Ruegeria</taxon>
    </lineage>
</organism>
<proteinExistence type="predicted"/>
<dbReference type="Gene3D" id="3.30.9.10">
    <property type="entry name" value="D-Amino Acid Oxidase, subunit A, domain 2"/>
    <property type="match status" value="1"/>
</dbReference>
<dbReference type="AlphaFoldDB" id="A0A1H2XUK8"/>
<gene>
    <name evidence="3" type="ORF">SAMN05444358_10260</name>
</gene>
<dbReference type="STRING" id="985054.SAMN05444358_10260"/>
<accession>A0A1H2XUK8</accession>
<dbReference type="InterPro" id="IPR006076">
    <property type="entry name" value="FAD-dep_OxRdtase"/>
</dbReference>
<dbReference type="OrthoDB" id="9805337at2"/>
<evidence type="ECO:0000313" key="3">
    <source>
        <dbReference type="EMBL" id="SDW96507.1"/>
    </source>
</evidence>
<dbReference type="Gene3D" id="3.50.50.60">
    <property type="entry name" value="FAD/NAD(P)-binding domain"/>
    <property type="match status" value="2"/>
</dbReference>
<dbReference type="GO" id="GO:0005737">
    <property type="term" value="C:cytoplasm"/>
    <property type="evidence" value="ECO:0007669"/>
    <property type="project" value="TreeGrafter"/>
</dbReference>
<evidence type="ECO:0000259" key="2">
    <source>
        <dbReference type="Pfam" id="PF01266"/>
    </source>
</evidence>